<evidence type="ECO:0000256" key="2">
    <source>
        <dbReference type="ARBA" id="ARBA00022618"/>
    </source>
</evidence>
<dbReference type="SUPFAM" id="SSF46785">
    <property type="entry name" value="Winged helix' DNA-binding domain"/>
    <property type="match status" value="2"/>
</dbReference>
<dbReference type="InterPro" id="IPR036388">
    <property type="entry name" value="WH-like_DNA-bd_sf"/>
</dbReference>
<dbReference type="PANTHER" id="PTHR34298">
    <property type="entry name" value="SEGREGATION AND CONDENSATION PROTEIN B"/>
    <property type="match status" value="1"/>
</dbReference>
<sequence>MNTKMINTVEALLFAAGRPLRISEIKSLLDLDGLQAELSEIKKCLNELEIRYHDSSLEITEVASGFRLQIKQDFSAALTHLWNERTPRVSKALMETISIIAYKQPVTRGDIEDIRGVSVSTQSIRTLLERNWIKVSGFKDAPGRPALYSTTKEFLDDLNLKKISDLPDLPDQVQTLDNSQQDNVIPEAV</sequence>
<dbReference type="Gene3D" id="1.10.10.10">
    <property type="entry name" value="Winged helix-like DNA-binding domain superfamily/Winged helix DNA-binding domain"/>
    <property type="match status" value="2"/>
</dbReference>
<keyword evidence="1" id="KW-0963">Cytoplasm</keyword>
<keyword evidence="3" id="KW-0159">Chromosome partition</keyword>
<organism evidence="5 6">
    <name type="scientific">SAR86 cluster bacterium</name>
    <dbReference type="NCBI Taxonomy" id="2030880"/>
    <lineage>
        <taxon>Bacteria</taxon>
        <taxon>Pseudomonadati</taxon>
        <taxon>Pseudomonadota</taxon>
        <taxon>Gammaproteobacteria</taxon>
        <taxon>SAR86 cluster</taxon>
    </lineage>
</organism>
<gene>
    <name evidence="5" type="primary">scpB</name>
    <name evidence="5" type="ORF">ISQ64_00715</name>
</gene>
<dbReference type="AlphaFoldDB" id="A0A937IFM3"/>
<dbReference type="EMBL" id="JADHQD010000003">
    <property type="protein sequence ID" value="MBL6817907.1"/>
    <property type="molecule type" value="Genomic_DNA"/>
</dbReference>
<proteinExistence type="predicted"/>
<comment type="caution">
    <text evidence="5">The sequence shown here is derived from an EMBL/GenBank/DDBJ whole genome shotgun (WGS) entry which is preliminary data.</text>
</comment>
<reference evidence="5" key="1">
    <citation type="submission" date="2020-10" db="EMBL/GenBank/DDBJ databases">
        <title>Microbiome of the Black Sea water column analyzed by genome centric metagenomics.</title>
        <authorList>
            <person name="Cabello-Yeves P.J."/>
            <person name="Callieri C."/>
            <person name="Picazo A."/>
            <person name="Mehrshad M."/>
            <person name="Haro-Moreno J.M."/>
            <person name="Roda-Garcia J."/>
            <person name="Dzembekova N."/>
            <person name="Slabakova V."/>
            <person name="Slabakova N."/>
            <person name="Moncheva S."/>
            <person name="Rodriguez-Valera F."/>
        </authorList>
    </citation>
    <scope>NUCLEOTIDE SEQUENCE</scope>
    <source>
        <strain evidence="5">BS307-5m-G50</strain>
    </source>
</reference>
<dbReference type="Proteomes" id="UP000711391">
    <property type="component" value="Unassembled WGS sequence"/>
</dbReference>
<protein>
    <submittedName>
        <fullName evidence="5">SMC-Scp complex subunit ScpB</fullName>
    </submittedName>
</protein>
<evidence type="ECO:0000256" key="4">
    <source>
        <dbReference type="ARBA" id="ARBA00023306"/>
    </source>
</evidence>
<dbReference type="Pfam" id="PF04079">
    <property type="entry name" value="SMC_ScpB"/>
    <property type="match status" value="1"/>
</dbReference>
<keyword evidence="2" id="KW-0132">Cell division</keyword>
<dbReference type="InterPro" id="IPR036390">
    <property type="entry name" value="WH_DNA-bd_sf"/>
</dbReference>
<dbReference type="PIRSF" id="PIRSF019345">
    <property type="entry name" value="ScpB"/>
    <property type="match status" value="1"/>
</dbReference>
<evidence type="ECO:0000313" key="6">
    <source>
        <dbReference type="Proteomes" id="UP000711391"/>
    </source>
</evidence>
<dbReference type="GO" id="GO:0051304">
    <property type="term" value="P:chromosome separation"/>
    <property type="evidence" value="ECO:0007669"/>
    <property type="project" value="InterPro"/>
</dbReference>
<evidence type="ECO:0000313" key="5">
    <source>
        <dbReference type="EMBL" id="MBL6817907.1"/>
    </source>
</evidence>
<evidence type="ECO:0000256" key="1">
    <source>
        <dbReference type="ARBA" id="ARBA00022490"/>
    </source>
</evidence>
<keyword evidence="4" id="KW-0131">Cell cycle</keyword>
<dbReference type="InterPro" id="IPR005234">
    <property type="entry name" value="ScpB_csome_segregation"/>
</dbReference>
<name>A0A937IFM3_9GAMM</name>
<evidence type="ECO:0000256" key="3">
    <source>
        <dbReference type="ARBA" id="ARBA00022829"/>
    </source>
</evidence>
<accession>A0A937IFM3</accession>
<dbReference type="GO" id="GO:0051301">
    <property type="term" value="P:cell division"/>
    <property type="evidence" value="ECO:0007669"/>
    <property type="project" value="UniProtKB-KW"/>
</dbReference>
<dbReference type="NCBIfam" id="TIGR00281">
    <property type="entry name" value="SMC-Scp complex subunit ScpB"/>
    <property type="match status" value="1"/>
</dbReference>
<dbReference type="PANTHER" id="PTHR34298:SF2">
    <property type="entry name" value="SEGREGATION AND CONDENSATION PROTEIN B"/>
    <property type="match status" value="1"/>
</dbReference>